<evidence type="ECO:0000256" key="3">
    <source>
        <dbReference type="ARBA" id="ARBA00022833"/>
    </source>
</evidence>
<feature type="transmembrane region" description="Helical" evidence="5">
    <location>
        <begin position="102"/>
        <end position="123"/>
    </location>
</feature>
<dbReference type="Proteomes" id="UP000032141">
    <property type="component" value="Chromosome C7"/>
</dbReference>
<keyword evidence="1" id="KW-0479">Metal-binding</keyword>
<sequence length="156" mass="17830">MSDSSSSATGGGIRVRTPGIPIKCWCGEHMTELISKSNQNSYRWYYRCRYAAQRKLENDNHIFKWVDEAFTDEIRQLDYQVRMLEEEVQVLKATIRSEGPKIISGGRLILGLSVVVVVGFGFFDVQVIPKAITKLNFLFFLSLSYVSPKLCKVERL</sequence>
<evidence type="ECO:0000256" key="1">
    <source>
        <dbReference type="ARBA" id="ARBA00022723"/>
    </source>
</evidence>
<reference evidence="7" key="2">
    <citation type="submission" date="2015-03" db="UniProtKB">
        <authorList>
            <consortium name="EnsemblPlants"/>
        </authorList>
    </citation>
    <scope>IDENTIFICATION</scope>
</reference>
<keyword evidence="5" id="KW-0472">Membrane</keyword>
<evidence type="ECO:0000259" key="6">
    <source>
        <dbReference type="PROSITE" id="PS51999"/>
    </source>
</evidence>
<dbReference type="EnsemblPlants" id="Bo7g007230.1">
    <property type="protein sequence ID" value="Bo7g007230.1"/>
    <property type="gene ID" value="Bo7g007230"/>
</dbReference>
<evidence type="ECO:0000256" key="2">
    <source>
        <dbReference type="ARBA" id="ARBA00022771"/>
    </source>
</evidence>
<keyword evidence="3" id="KW-0862">Zinc</keyword>
<protein>
    <recommendedName>
        <fullName evidence="6">GRF-type domain-containing protein</fullName>
    </recommendedName>
</protein>
<evidence type="ECO:0000256" key="5">
    <source>
        <dbReference type="SAM" id="Phobius"/>
    </source>
</evidence>
<keyword evidence="5" id="KW-1133">Transmembrane helix</keyword>
<keyword evidence="2 4" id="KW-0863">Zinc-finger</keyword>
<evidence type="ECO:0000313" key="8">
    <source>
        <dbReference type="Proteomes" id="UP000032141"/>
    </source>
</evidence>
<keyword evidence="5" id="KW-0812">Transmembrane</keyword>
<evidence type="ECO:0000256" key="4">
    <source>
        <dbReference type="PROSITE-ProRule" id="PRU01343"/>
    </source>
</evidence>
<evidence type="ECO:0000313" key="7">
    <source>
        <dbReference type="EnsemblPlants" id="Bo7g007230.1"/>
    </source>
</evidence>
<reference evidence="7 8" key="1">
    <citation type="journal article" date="2014" name="Genome Biol.">
        <title>Transcriptome and methylome profiling reveals relics of genome dominance in the mesopolyploid Brassica oleracea.</title>
        <authorList>
            <person name="Parkin I.A."/>
            <person name="Koh C."/>
            <person name="Tang H."/>
            <person name="Robinson S.J."/>
            <person name="Kagale S."/>
            <person name="Clarke W.E."/>
            <person name="Town C.D."/>
            <person name="Nixon J."/>
            <person name="Krishnakumar V."/>
            <person name="Bidwell S.L."/>
            <person name="Denoeud F."/>
            <person name="Belcram H."/>
            <person name="Links M.G."/>
            <person name="Just J."/>
            <person name="Clarke C."/>
            <person name="Bender T."/>
            <person name="Huebert T."/>
            <person name="Mason A.S."/>
            <person name="Pires J.C."/>
            <person name="Barker G."/>
            <person name="Moore J."/>
            <person name="Walley P.G."/>
            <person name="Manoli S."/>
            <person name="Batley J."/>
            <person name="Edwards D."/>
            <person name="Nelson M.N."/>
            <person name="Wang X."/>
            <person name="Paterson A.H."/>
            <person name="King G."/>
            <person name="Bancroft I."/>
            <person name="Chalhoub B."/>
            <person name="Sharpe A.G."/>
        </authorList>
    </citation>
    <scope>NUCLEOTIDE SEQUENCE</scope>
    <source>
        <strain evidence="7 8">cv. TO1000</strain>
    </source>
</reference>
<keyword evidence="8" id="KW-1185">Reference proteome</keyword>
<dbReference type="InterPro" id="IPR010666">
    <property type="entry name" value="Znf_GRF"/>
</dbReference>
<dbReference type="Gramene" id="Bo7g007230.1">
    <property type="protein sequence ID" value="Bo7g007230.1"/>
    <property type="gene ID" value="Bo7g007230"/>
</dbReference>
<dbReference type="GO" id="GO:0008270">
    <property type="term" value="F:zinc ion binding"/>
    <property type="evidence" value="ECO:0007669"/>
    <property type="project" value="UniProtKB-KW"/>
</dbReference>
<dbReference type="PANTHER" id="PTHR33248">
    <property type="entry name" value="ZINC ION-BINDING PROTEIN"/>
    <property type="match status" value="1"/>
</dbReference>
<dbReference type="PROSITE" id="PS51999">
    <property type="entry name" value="ZF_GRF"/>
    <property type="match status" value="1"/>
</dbReference>
<organism evidence="7 8">
    <name type="scientific">Brassica oleracea var. oleracea</name>
    <dbReference type="NCBI Taxonomy" id="109376"/>
    <lineage>
        <taxon>Eukaryota</taxon>
        <taxon>Viridiplantae</taxon>
        <taxon>Streptophyta</taxon>
        <taxon>Embryophyta</taxon>
        <taxon>Tracheophyta</taxon>
        <taxon>Spermatophyta</taxon>
        <taxon>Magnoliopsida</taxon>
        <taxon>eudicotyledons</taxon>
        <taxon>Gunneridae</taxon>
        <taxon>Pentapetalae</taxon>
        <taxon>rosids</taxon>
        <taxon>malvids</taxon>
        <taxon>Brassicales</taxon>
        <taxon>Brassicaceae</taxon>
        <taxon>Brassiceae</taxon>
        <taxon>Brassica</taxon>
    </lineage>
</organism>
<proteinExistence type="predicted"/>
<feature type="domain" description="GRF-type" evidence="6">
    <location>
        <begin position="24"/>
        <end position="69"/>
    </location>
</feature>
<dbReference type="OMA" id="PKLCKVE"/>
<dbReference type="HOGENOM" id="CLU_134040_3_0_1"/>
<accession>A0A0D3D2R8</accession>
<name>A0A0D3D2R8_BRAOL</name>
<dbReference type="AlphaFoldDB" id="A0A0D3D2R8"/>